<evidence type="ECO:0000256" key="4">
    <source>
        <dbReference type="ARBA" id="ARBA00022490"/>
    </source>
</evidence>
<evidence type="ECO:0000313" key="12">
    <source>
        <dbReference type="Proteomes" id="UP000216913"/>
    </source>
</evidence>
<evidence type="ECO:0000256" key="6">
    <source>
        <dbReference type="ARBA" id="ARBA00022723"/>
    </source>
</evidence>
<dbReference type="Gene3D" id="3.40.50.300">
    <property type="entry name" value="P-loop containing nucleotide triphosphate hydrolases"/>
    <property type="match status" value="1"/>
</dbReference>
<comment type="similarity">
    <text evidence="2">Belongs to the TsaE family.</text>
</comment>
<keyword evidence="6" id="KW-0479">Metal-binding</keyword>
<gene>
    <name evidence="11" type="ORF">CAL25_19680</name>
</gene>
<evidence type="ECO:0000256" key="3">
    <source>
        <dbReference type="ARBA" id="ARBA00019010"/>
    </source>
</evidence>
<sequence>MSSTPPLATLALHLPDEAATDALAQQLAPFLDGREGNVGGHIHLRGDLGAGKTAFSRALLRASGIKGRIKSPSYALLESYKVSNLYFYHLDFYRFSDSREWLDAGFRDLLRDDAVVLIEWPERAGGLLPPPDLQIALVYADQGRNADLSAFTARGQKWLNAMAIRQAAHPRPAQPPGDA</sequence>
<comment type="caution">
    <text evidence="11">The sequence shown here is derived from an EMBL/GenBank/DDBJ whole genome shotgun (WGS) entry which is preliminary data.</text>
</comment>
<dbReference type="AlphaFoldDB" id="A0A261TCD8"/>
<keyword evidence="9" id="KW-0460">Magnesium</keyword>
<comment type="subcellular location">
    <subcellularLocation>
        <location evidence="1">Cytoplasm</location>
    </subcellularLocation>
</comment>
<evidence type="ECO:0000256" key="1">
    <source>
        <dbReference type="ARBA" id="ARBA00004496"/>
    </source>
</evidence>
<reference evidence="11 12" key="1">
    <citation type="submission" date="2017-05" db="EMBL/GenBank/DDBJ databases">
        <title>Complete and WGS of Bordetella genogroups.</title>
        <authorList>
            <person name="Spilker T."/>
            <person name="LiPuma J."/>
        </authorList>
    </citation>
    <scope>NUCLEOTIDE SEQUENCE [LARGE SCALE GENOMIC DNA]</scope>
    <source>
        <strain evidence="11 12">AU10456</strain>
    </source>
</reference>
<evidence type="ECO:0000313" key="11">
    <source>
        <dbReference type="EMBL" id="OZI47055.1"/>
    </source>
</evidence>
<accession>A0A261TCD8</accession>
<dbReference type="OrthoDB" id="9800307at2"/>
<evidence type="ECO:0000256" key="2">
    <source>
        <dbReference type="ARBA" id="ARBA00007599"/>
    </source>
</evidence>
<evidence type="ECO:0000256" key="10">
    <source>
        <dbReference type="ARBA" id="ARBA00032441"/>
    </source>
</evidence>
<keyword evidence="4" id="KW-0963">Cytoplasm</keyword>
<keyword evidence="7" id="KW-0547">Nucleotide-binding</keyword>
<dbReference type="Proteomes" id="UP000216913">
    <property type="component" value="Unassembled WGS sequence"/>
</dbReference>
<evidence type="ECO:0000256" key="9">
    <source>
        <dbReference type="ARBA" id="ARBA00022842"/>
    </source>
</evidence>
<evidence type="ECO:0000256" key="8">
    <source>
        <dbReference type="ARBA" id="ARBA00022840"/>
    </source>
</evidence>
<dbReference type="NCBIfam" id="TIGR00150">
    <property type="entry name" value="T6A_YjeE"/>
    <property type="match status" value="1"/>
</dbReference>
<keyword evidence="8" id="KW-0067">ATP-binding</keyword>
<dbReference type="Pfam" id="PF02367">
    <property type="entry name" value="TsaE"/>
    <property type="match status" value="1"/>
</dbReference>
<keyword evidence="12" id="KW-1185">Reference proteome</keyword>
<dbReference type="PANTHER" id="PTHR33540:SF2">
    <property type="entry name" value="TRNA THREONYLCARBAMOYLADENOSINE BIOSYNTHESIS PROTEIN TSAE"/>
    <property type="match status" value="1"/>
</dbReference>
<dbReference type="GO" id="GO:0046872">
    <property type="term" value="F:metal ion binding"/>
    <property type="evidence" value="ECO:0007669"/>
    <property type="project" value="UniProtKB-KW"/>
</dbReference>
<dbReference type="InterPro" id="IPR003442">
    <property type="entry name" value="T6A_TsaE"/>
</dbReference>
<keyword evidence="11" id="KW-0808">Transferase</keyword>
<dbReference type="PANTHER" id="PTHR33540">
    <property type="entry name" value="TRNA THREONYLCARBAMOYLADENOSINE BIOSYNTHESIS PROTEIN TSAE"/>
    <property type="match status" value="1"/>
</dbReference>
<protein>
    <recommendedName>
        <fullName evidence="3">tRNA threonylcarbamoyladenosine biosynthesis protein TsaE</fullName>
    </recommendedName>
    <alternativeName>
        <fullName evidence="10">t(6)A37 threonylcarbamoyladenosine biosynthesis protein TsaE</fullName>
    </alternativeName>
</protein>
<dbReference type="RefSeq" id="WP_094802981.1">
    <property type="nucleotide sequence ID" value="NZ_NEVN01000009.1"/>
</dbReference>
<proteinExistence type="inferred from homology"/>
<dbReference type="SUPFAM" id="SSF52540">
    <property type="entry name" value="P-loop containing nucleoside triphosphate hydrolases"/>
    <property type="match status" value="1"/>
</dbReference>
<name>A0A261TCD8_9BORD</name>
<keyword evidence="5" id="KW-0819">tRNA processing</keyword>
<dbReference type="InterPro" id="IPR027417">
    <property type="entry name" value="P-loop_NTPase"/>
</dbReference>
<dbReference type="GO" id="GO:0016740">
    <property type="term" value="F:transferase activity"/>
    <property type="evidence" value="ECO:0007669"/>
    <property type="project" value="UniProtKB-KW"/>
</dbReference>
<evidence type="ECO:0000256" key="7">
    <source>
        <dbReference type="ARBA" id="ARBA00022741"/>
    </source>
</evidence>
<dbReference type="GO" id="GO:0002949">
    <property type="term" value="P:tRNA threonylcarbamoyladenosine modification"/>
    <property type="evidence" value="ECO:0007669"/>
    <property type="project" value="InterPro"/>
</dbReference>
<dbReference type="GO" id="GO:0005524">
    <property type="term" value="F:ATP binding"/>
    <property type="evidence" value="ECO:0007669"/>
    <property type="project" value="UniProtKB-KW"/>
</dbReference>
<organism evidence="11 12">
    <name type="scientific">Bordetella genomosp. 5</name>
    <dbReference type="NCBI Taxonomy" id="1395608"/>
    <lineage>
        <taxon>Bacteria</taxon>
        <taxon>Pseudomonadati</taxon>
        <taxon>Pseudomonadota</taxon>
        <taxon>Betaproteobacteria</taxon>
        <taxon>Burkholderiales</taxon>
        <taxon>Alcaligenaceae</taxon>
        <taxon>Bordetella</taxon>
    </lineage>
</organism>
<dbReference type="EMBL" id="NEVP01000011">
    <property type="protein sequence ID" value="OZI47055.1"/>
    <property type="molecule type" value="Genomic_DNA"/>
</dbReference>
<evidence type="ECO:0000256" key="5">
    <source>
        <dbReference type="ARBA" id="ARBA00022694"/>
    </source>
</evidence>
<dbReference type="GO" id="GO:0005737">
    <property type="term" value="C:cytoplasm"/>
    <property type="evidence" value="ECO:0007669"/>
    <property type="project" value="UniProtKB-SubCell"/>
</dbReference>